<dbReference type="EMBL" id="JBBKZT010000002">
    <property type="protein sequence ID" value="MEJ8846042.1"/>
    <property type="molecule type" value="Genomic_DNA"/>
</dbReference>
<evidence type="ECO:0000313" key="1">
    <source>
        <dbReference type="EMBL" id="MEJ8846042.1"/>
    </source>
</evidence>
<gene>
    <name evidence="1" type="ORF">WKW82_05265</name>
</gene>
<evidence type="ECO:0008006" key="3">
    <source>
        <dbReference type="Google" id="ProtNLM"/>
    </source>
</evidence>
<proteinExistence type="predicted"/>
<organism evidence="1 2">
    <name type="scientific">Variovorax rhizosphaerae</name>
    <dbReference type="NCBI Taxonomy" id="1836200"/>
    <lineage>
        <taxon>Bacteria</taxon>
        <taxon>Pseudomonadati</taxon>
        <taxon>Pseudomonadota</taxon>
        <taxon>Betaproteobacteria</taxon>
        <taxon>Burkholderiales</taxon>
        <taxon>Comamonadaceae</taxon>
        <taxon>Variovorax</taxon>
    </lineage>
</organism>
<sequence>MQQLDVDLRIASIRSVLATDGVVSALATLNDKTEYRYTGLFKLRGAGMCAIFLFDRATELRPRQRVTPLRTSVWRRMLQDGEFMTNSASEDSRLSPHDRTGSLESCFGRLLQPVAGTVPCGVLIHFDVERRNIDPAEALILRTAAPLFLSYLNWSE</sequence>
<keyword evidence="2" id="KW-1185">Reference proteome</keyword>
<protein>
    <recommendedName>
        <fullName evidence="3">GAF domain-containing protein</fullName>
    </recommendedName>
</protein>
<evidence type="ECO:0000313" key="2">
    <source>
        <dbReference type="Proteomes" id="UP001385892"/>
    </source>
</evidence>
<name>A0ABU8WEV7_9BURK</name>
<accession>A0ABU8WEV7</accession>
<dbReference type="Proteomes" id="UP001385892">
    <property type="component" value="Unassembled WGS sequence"/>
</dbReference>
<reference evidence="1 2" key="1">
    <citation type="submission" date="2024-03" db="EMBL/GenBank/DDBJ databases">
        <title>Novel species of the genus Variovorax.</title>
        <authorList>
            <person name="Liu Q."/>
            <person name="Xin Y.-H."/>
        </authorList>
    </citation>
    <scope>NUCLEOTIDE SEQUENCE [LARGE SCALE GENOMIC DNA]</scope>
    <source>
        <strain evidence="1 2">KACC 18900</strain>
    </source>
</reference>
<comment type="caution">
    <text evidence="1">The sequence shown here is derived from an EMBL/GenBank/DDBJ whole genome shotgun (WGS) entry which is preliminary data.</text>
</comment>
<dbReference type="RefSeq" id="WP_340341195.1">
    <property type="nucleotide sequence ID" value="NZ_JBBKZT010000002.1"/>
</dbReference>